<dbReference type="SUPFAM" id="SSF103473">
    <property type="entry name" value="MFS general substrate transporter"/>
    <property type="match status" value="1"/>
</dbReference>
<dbReference type="EMBL" id="CAADRA010000110">
    <property type="protein sequence ID" value="VFT78622.1"/>
    <property type="molecule type" value="Genomic_DNA"/>
</dbReference>
<accession>A0A485K668</accession>
<evidence type="ECO:0000313" key="3">
    <source>
        <dbReference type="EMBL" id="VFT78622.1"/>
    </source>
</evidence>
<dbReference type="PANTHER" id="PTHR23525:SF1">
    <property type="entry name" value="NODULIN-LIKE DOMAIN-CONTAINING PROTEIN"/>
    <property type="match status" value="1"/>
</dbReference>
<dbReference type="InterPro" id="IPR011701">
    <property type="entry name" value="MFS"/>
</dbReference>
<gene>
    <name evidence="3" type="primary">Aste57867_1405</name>
    <name evidence="2" type="ORF">As57867_001404</name>
    <name evidence="3" type="ORF">ASTE57867_1405</name>
</gene>
<dbReference type="PANTHER" id="PTHR23525">
    <property type="entry name" value="TRANSPORTER, PUTATIVE-RELATED"/>
    <property type="match status" value="1"/>
</dbReference>
<evidence type="ECO:0000313" key="4">
    <source>
        <dbReference type="Proteomes" id="UP000332933"/>
    </source>
</evidence>
<feature type="transmembrane region" description="Helical" evidence="1">
    <location>
        <begin position="309"/>
        <end position="329"/>
    </location>
</feature>
<sequence length="469" mass="52109">MFGALLAKYRALDHNVRLTYLYTVFFWSCRSVILDQVLAGYIYVLTGSNEPVGMVTGINGLMRILMTFPGGYASDHFRRDTVLKFAGALGLVCATLSLSAYISGHMTLVYVAYACWGGYFAVQRPATEALFADSIPNGQRGGPMTTKYILMNVASAMGPIASIIFFYLYGDSWSLSGLQIVLCGGMIVGIPGLILLFFFNDDLAYENNKHVVKSTRTLSYVEDDGQLEMIQVDEASSSGSQKEASALLTKEVVEEDLETVNTFYCFGPRHIPIILFVTDFIMYNGGGMSISFFPLFFQNEYGLTPAQVNILFVIQPALIVVLTSITQHYSSRWGDIESVIVSRLFASVVLFSISFAQPLWLEIVLFLTRTAFMRCSAPIRASILMDHVPKAWRGRWNALEGLTMFCYSGSAVAGGFLIERYGYRFCFYVTSLVFLSGLMLELLLLPIIRNERKLKAQGKLKSTVTSSHV</sequence>
<dbReference type="Proteomes" id="UP000332933">
    <property type="component" value="Unassembled WGS sequence"/>
</dbReference>
<feature type="transmembrane region" description="Helical" evidence="1">
    <location>
        <begin position="175"/>
        <end position="199"/>
    </location>
</feature>
<dbReference type="Pfam" id="PF07690">
    <property type="entry name" value="MFS_1"/>
    <property type="match status" value="2"/>
</dbReference>
<feature type="transmembrane region" description="Helical" evidence="1">
    <location>
        <begin position="273"/>
        <end position="297"/>
    </location>
</feature>
<feature type="transmembrane region" description="Helical" evidence="1">
    <location>
        <begin position="341"/>
        <end position="360"/>
    </location>
</feature>
<feature type="transmembrane region" description="Helical" evidence="1">
    <location>
        <begin position="425"/>
        <end position="448"/>
    </location>
</feature>
<feature type="transmembrane region" description="Helical" evidence="1">
    <location>
        <begin position="20"/>
        <end position="45"/>
    </location>
</feature>
<dbReference type="InterPro" id="IPR036259">
    <property type="entry name" value="MFS_trans_sf"/>
</dbReference>
<protein>
    <submittedName>
        <fullName evidence="3">Aste57867_1405 protein</fullName>
    </submittedName>
</protein>
<feature type="transmembrane region" description="Helical" evidence="1">
    <location>
        <begin position="82"/>
        <end position="102"/>
    </location>
</feature>
<dbReference type="GO" id="GO:0022857">
    <property type="term" value="F:transmembrane transporter activity"/>
    <property type="evidence" value="ECO:0007669"/>
    <property type="project" value="InterPro"/>
</dbReference>
<dbReference type="EMBL" id="VJMH01000110">
    <property type="protein sequence ID" value="KAF0718905.1"/>
    <property type="molecule type" value="Genomic_DNA"/>
</dbReference>
<evidence type="ECO:0000313" key="2">
    <source>
        <dbReference type="EMBL" id="KAF0718905.1"/>
    </source>
</evidence>
<keyword evidence="4" id="KW-1185">Reference proteome</keyword>
<evidence type="ECO:0000256" key="1">
    <source>
        <dbReference type="SAM" id="Phobius"/>
    </source>
</evidence>
<proteinExistence type="predicted"/>
<name>A0A485K668_9STRA</name>
<feature type="transmembrane region" description="Helical" evidence="1">
    <location>
        <begin position="398"/>
        <end position="418"/>
    </location>
</feature>
<keyword evidence="1" id="KW-0812">Transmembrane</keyword>
<feature type="transmembrane region" description="Helical" evidence="1">
    <location>
        <begin position="148"/>
        <end position="169"/>
    </location>
</feature>
<reference evidence="2" key="2">
    <citation type="submission" date="2019-06" db="EMBL/GenBank/DDBJ databases">
        <title>Genomics analysis of Aphanomyces spp. identifies a new class of oomycete effector associated with host adaptation.</title>
        <authorList>
            <person name="Gaulin E."/>
        </authorList>
    </citation>
    <scope>NUCLEOTIDE SEQUENCE</scope>
    <source>
        <strain evidence="2">CBS 578.67</strain>
    </source>
</reference>
<keyword evidence="1" id="KW-0472">Membrane</keyword>
<dbReference type="Gene3D" id="1.20.1250.20">
    <property type="entry name" value="MFS general substrate transporter like domains"/>
    <property type="match status" value="2"/>
</dbReference>
<dbReference type="AlphaFoldDB" id="A0A485K668"/>
<organism evidence="3 4">
    <name type="scientific">Aphanomyces stellatus</name>
    <dbReference type="NCBI Taxonomy" id="120398"/>
    <lineage>
        <taxon>Eukaryota</taxon>
        <taxon>Sar</taxon>
        <taxon>Stramenopiles</taxon>
        <taxon>Oomycota</taxon>
        <taxon>Saprolegniomycetes</taxon>
        <taxon>Saprolegniales</taxon>
        <taxon>Verrucalvaceae</taxon>
        <taxon>Aphanomyces</taxon>
    </lineage>
</organism>
<keyword evidence="1" id="KW-1133">Transmembrane helix</keyword>
<dbReference type="OrthoDB" id="62179at2759"/>
<reference evidence="3 4" key="1">
    <citation type="submission" date="2019-03" db="EMBL/GenBank/DDBJ databases">
        <authorList>
            <person name="Gaulin E."/>
            <person name="Dumas B."/>
        </authorList>
    </citation>
    <scope>NUCLEOTIDE SEQUENCE [LARGE SCALE GENOMIC DNA]</scope>
    <source>
        <strain evidence="3">CBS 568.67</strain>
    </source>
</reference>
<feature type="transmembrane region" description="Helical" evidence="1">
    <location>
        <begin position="51"/>
        <end position="70"/>
    </location>
</feature>